<keyword evidence="6" id="KW-1185">Reference proteome</keyword>
<name>A0A2B7Z0V3_POLH7</name>
<dbReference type="PANTHER" id="PTHR12499">
    <property type="entry name" value="OPTIC ATROPHY 3 PROTEIN OPA3"/>
    <property type="match status" value="1"/>
</dbReference>
<keyword evidence="2 3" id="KW-0175">Coiled coil</keyword>
<dbReference type="AlphaFoldDB" id="A0A2B7Z0V3"/>
<keyword evidence="4" id="KW-0472">Membrane</keyword>
<dbReference type="InterPro" id="IPR010754">
    <property type="entry name" value="OPA3-like"/>
</dbReference>
<comment type="similarity">
    <text evidence="1">Belongs to the OPA3 family.</text>
</comment>
<dbReference type="PANTHER" id="PTHR12499:SF0">
    <property type="entry name" value="OPTIC ATROPHY 3 PROTEIN"/>
    <property type="match status" value="1"/>
</dbReference>
<evidence type="ECO:0008006" key="7">
    <source>
        <dbReference type="Google" id="ProtNLM"/>
    </source>
</evidence>
<accession>A0A2B7Z0V3</accession>
<feature type="transmembrane region" description="Helical" evidence="4">
    <location>
        <begin position="133"/>
        <end position="152"/>
    </location>
</feature>
<evidence type="ECO:0000256" key="3">
    <source>
        <dbReference type="SAM" id="Coils"/>
    </source>
</evidence>
<dbReference type="Pfam" id="PF07047">
    <property type="entry name" value="OPA3"/>
    <property type="match status" value="1"/>
</dbReference>
<sequence length="227" mass="25608">MSITLKLSSLVIRTLSKPIANQIKAQAREHERFRRVCVSFAQGLHRWDMRLRLGLLQNNAAALERQAAREAARDAAEAAAKKKQQIPTVKTQAQMKADEEKAARLKEKAAEPQPKPRIRPLTEAKAIDSGATFISEAFLFIVAGSLIVFEAFRSRRKAANKREDIAERVTEMEESDKAARRGMLALEKEIIQLKAKLESTSPKNVKRILPQEVWDVDEEEVEEEPQG</sequence>
<dbReference type="OrthoDB" id="2129069at2759"/>
<proteinExistence type="inferred from homology"/>
<evidence type="ECO:0000256" key="2">
    <source>
        <dbReference type="ARBA" id="ARBA00023054"/>
    </source>
</evidence>
<keyword evidence="4" id="KW-1133">Transmembrane helix</keyword>
<comment type="caution">
    <text evidence="5">The sequence shown here is derived from an EMBL/GenBank/DDBJ whole genome shotgun (WGS) entry which is preliminary data.</text>
</comment>
<evidence type="ECO:0000313" key="6">
    <source>
        <dbReference type="Proteomes" id="UP000224634"/>
    </source>
</evidence>
<protein>
    <recommendedName>
        <fullName evidence="7">OPA3-like protein</fullName>
    </recommendedName>
</protein>
<feature type="coiled-coil region" evidence="3">
    <location>
        <begin position="53"/>
        <end position="108"/>
    </location>
</feature>
<dbReference type="GO" id="GO:0019216">
    <property type="term" value="P:regulation of lipid metabolic process"/>
    <property type="evidence" value="ECO:0007669"/>
    <property type="project" value="TreeGrafter"/>
</dbReference>
<evidence type="ECO:0000256" key="4">
    <source>
        <dbReference type="SAM" id="Phobius"/>
    </source>
</evidence>
<reference evidence="5 6" key="1">
    <citation type="submission" date="2017-10" db="EMBL/GenBank/DDBJ databases">
        <title>Comparative genomics in systemic dimorphic fungi from Ajellomycetaceae.</title>
        <authorList>
            <person name="Munoz J.F."/>
            <person name="Mcewen J.G."/>
            <person name="Clay O.K."/>
            <person name="Cuomo C.A."/>
        </authorList>
    </citation>
    <scope>NUCLEOTIDE SEQUENCE [LARGE SCALE GENOMIC DNA]</scope>
    <source>
        <strain evidence="5 6">UAMH7299</strain>
    </source>
</reference>
<keyword evidence="4" id="KW-0812">Transmembrane</keyword>
<evidence type="ECO:0000256" key="1">
    <source>
        <dbReference type="ARBA" id="ARBA00007584"/>
    </source>
</evidence>
<organism evidence="5 6">
    <name type="scientific">Polytolypa hystricis (strain UAMH7299)</name>
    <dbReference type="NCBI Taxonomy" id="1447883"/>
    <lineage>
        <taxon>Eukaryota</taxon>
        <taxon>Fungi</taxon>
        <taxon>Dikarya</taxon>
        <taxon>Ascomycota</taxon>
        <taxon>Pezizomycotina</taxon>
        <taxon>Eurotiomycetes</taxon>
        <taxon>Eurotiomycetidae</taxon>
        <taxon>Onygenales</taxon>
        <taxon>Onygenales incertae sedis</taxon>
        <taxon>Polytolypa</taxon>
    </lineage>
</organism>
<dbReference type="EMBL" id="PDNA01000013">
    <property type="protein sequence ID" value="PGH26758.1"/>
    <property type="molecule type" value="Genomic_DNA"/>
</dbReference>
<evidence type="ECO:0000313" key="5">
    <source>
        <dbReference type="EMBL" id="PGH26758.1"/>
    </source>
</evidence>
<dbReference type="GO" id="GO:0005739">
    <property type="term" value="C:mitochondrion"/>
    <property type="evidence" value="ECO:0007669"/>
    <property type="project" value="TreeGrafter"/>
</dbReference>
<gene>
    <name evidence="5" type="ORF">AJ80_01522</name>
</gene>
<dbReference type="Proteomes" id="UP000224634">
    <property type="component" value="Unassembled WGS sequence"/>
</dbReference>